<gene>
    <name evidence="5" type="ORF">GRH90_01155</name>
</gene>
<dbReference type="SUPFAM" id="SSF82771">
    <property type="entry name" value="GIY-YIG endonuclease"/>
    <property type="match status" value="1"/>
</dbReference>
<dbReference type="Pfam" id="PF01541">
    <property type="entry name" value="GIY-YIG"/>
    <property type="match status" value="1"/>
</dbReference>
<evidence type="ECO:0000256" key="3">
    <source>
        <dbReference type="SAM" id="MobiDB-lite"/>
    </source>
</evidence>
<sequence length="120" mass="13137">MTLSWHLYLIRTAGGALYTGVTTDVVRRLGQHQRGRGAKALRGKGPLTLAYHCPAGDRGKALRWEYRIKQLTRAQKELLVASQGQSLEDIWPSLQPQQRSPGGEVSGKACGLPYVKAPAD</sequence>
<accession>A0A845S9H5</accession>
<feature type="domain" description="GIY-YIG" evidence="4">
    <location>
        <begin position="3"/>
        <end position="78"/>
    </location>
</feature>
<dbReference type="EMBL" id="WUBS01000001">
    <property type="protein sequence ID" value="NDL61380.1"/>
    <property type="molecule type" value="Genomic_DNA"/>
</dbReference>
<organism evidence="5 6">
    <name type="scientific">Acerihabitans arboris</name>
    <dbReference type="NCBI Taxonomy" id="2691583"/>
    <lineage>
        <taxon>Bacteria</taxon>
        <taxon>Pseudomonadati</taxon>
        <taxon>Pseudomonadota</taxon>
        <taxon>Gammaproteobacteria</taxon>
        <taxon>Enterobacterales</taxon>
        <taxon>Pectobacteriaceae</taxon>
        <taxon>Acerihabitans</taxon>
    </lineage>
</organism>
<dbReference type="RefSeq" id="WP_162364058.1">
    <property type="nucleotide sequence ID" value="NZ_WUBS01000001.1"/>
</dbReference>
<protein>
    <recommendedName>
        <fullName evidence="2">UPF0213 protein GRH90_01155</fullName>
    </recommendedName>
</protein>
<keyword evidence="6" id="KW-1185">Reference proteome</keyword>
<dbReference type="Gene3D" id="3.40.1440.10">
    <property type="entry name" value="GIY-YIG endonuclease"/>
    <property type="match status" value="1"/>
</dbReference>
<dbReference type="PROSITE" id="PS50164">
    <property type="entry name" value="GIY_YIG"/>
    <property type="match status" value="1"/>
</dbReference>
<dbReference type="PANTHER" id="PTHR34477:SF1">
    <property type="entry name" value="UPF0213 PROTEIN YHBQ"/>
    <property type="match status" value="1"/>
</dbReference>
<comment type="caution">
    <text evidence="5">The sequence shown here is derived from an EMBL/GenBank/DDBJ whole genome shotgun (WGS) entry which is preliminary data.</text>
</comment>
<dbReference type="AlphaFoldDB" id="A0A845S9H5"/>
<dbReference type="HAMAP" id="MF_01029">
    <property type="entry name" value="UPF0213"/>
    <property type="match status" value="1"/>
</dbReference>
<name>A0A845S9H5_9GAMM</name>
<evidence type="ECO:0000313" key="6">
    <source>
        <dbReference type="Proteomes" id="UP000461443"/>
    </source>
</evidence>
<evidence type="ECO:0000259" key="4">
    <source>
        <dbReference type="PROSITE" id="PS50164"/>
    </source>
</evidence>
<evidence type="ECO:0000313" key="5">
    <source>
        <dbReference type="EMBL" id="NDL61380.1"/>
    </source>
</evidence>
<evidence type="ECO:0000256" key="2">
    <source>
        <dbReference type="HAMAP-Rule" id="MF_01029"/>
    </source>
</evidence>
<dbReference type="Proteomes" id="UP000461443">
    <property type="component" value="Unassembled WGS sequence"/>
</dbReference>
<dbReference type="CDD" id="cd10456">
    <property type="entry name" value="GIY-YIG_UPF0213"/>
    <property type="match status" value="1"/>
</dbReference>
<comment type="similarity">
    <text evidence="1 2">Belongs to the UPF0213 family.</text>
</comment>
<dbReference type="InterPro" id="IPR000305">
    <property type="entry name" value="GIY-YIG_endonuc"/>
</dbReference>
<dbReference type="PANTHER" id="PTHR34477">
    <property type="entry name" value="UPF0213 PROTEIN YHBQ"/>
    <property type="match status" value="1"/>
</dbReference>
<dbReference type="InterPro" id="IPR022992">
    <property type="entry name" value="UPF0213_GIY-YIG_endonuc"/>
</dbReference>
<reference evidence="5 6" key="2">
    <citation type="submission" date="2020-02" db="EMBL/GenBank/DDBJ databases">
        <title>The new genus of Enterobacteriales.</title>
        <authorList>
            <person name="Kim I.S."/>
        </authorList>
    </citation>
    <scope>NUCLEOTIDE SEQUENCE [LARGE SCALE GENOMIC DNA]</scope>
    <source>
        <strain evidence="5 6">SAP-6</strain>
    </source>
</reference>
<feature type="region of interest" description="Disordered" evidence="3">
    <location>
        <begin position="93"/>
        <end position="120"/>
    </location>
</feature>
<dbReference type="InterPro" id="IPR050190">
    <property type="entry name" value="UPF0213_domain"/>
</dbReference>
<evidence type="ECO:0000256" key="1">
    <source>
        <dbReference type="ARBA" id="ARBA00007435"/>
    </source>
</evidence>
<proteinExistence type="inferred from homology"/>
<reference evidence="5 6" key="1">
    <citation type="submission" date="2019-12" db="EMBL/GenBank/DDBJ databases">
        <authorList>
            <person name="Lee S.D."/>
        </authorList>
    </citation>
    <scope>NUCLEOTIDE SEQUENCE [LARGE SCALE GENOMIC DNA]</scope>
    <source>
        <strain evidence="5 6">SAP-6</strain>
    </source>
</reference>
<dbReference type="InterPro" id="IPR035901">
    <property type="entry name" value="GIY-YIG_endonuc_sf"/>
</dbReference>